<keyword evidence="2" id="KW-0614">Plasmid</keyword>
<evidence type="ECO:0000256" key="1">
    <source>
        <dbReference type="SAM" id="MobiDB-lite"/>
    </source>
</evidence>
<gene>
    <name evidence="2" type="ORF">MCM2015_pMC2_7</name>
</gene>
<dbReference type="EMBL" id="LT158602">
    <property type="protein sequence ID" value="CVK35499.1"/>
    <property type="molecule type" value="Genomic_DNA"/>
</dbReference>
<proteinExistence type="predicted"/>
<protein>
    <submittedName>
        <fullName evidence="2">Uncharacterized protein</fullName>
    </submittedName>
</protein>
<geneLocation type="plasmid" evidence="2">
    <name>pMC2</name>
</geneLocation>
<reference evidence="2" key="1">
    <citation type="journal article" date="2016" name="Sci. Rep.">
        <title>Genomics of high molecular weight plasmids isolated from an on-farm biopurification system.</title>
        <authorList>
            <person name="Martini M.C."/>
            <person name="Wibberg D."/>
            <person name="Lozano M."/>
            <person name="Torres Tejerizo G."/>
            <person name="Albicoro F.J."/>
            <person name="Jaenicke S."/>
            <person name="van Elsas J.D."/>
            <person name="Petroni A."/>
            <person name="Garcillan-Barcia M.P."/>
            <person name="de la Cruz F."/>
            <person name="Schluter A."/>
            <person name="Puhler A."/>
            <person name="Pistorio M."/>
            <person name="Lagares A."/>
            <person name="Del Papa M.F."/>
        </authorList>
    </citation>
    <scope>NUCLEOTIDE SEQUENCE</scope>
    <source>
        <plasmid evidence="2">pMC2</plasmid>
    </source>
</reference>
<dbReference type="AlphaFoldDB" id="A0A1A7GDQ1"/>
<evidence type="ECO:0000313" key="2">
    <source>
        <dbReference type="EMBL" id="CVK35499.1"/>
    </source>
</evidence>
<feature type="region of interest" description="Disordered" evidence="1">
    <location>
        <begin position="47"/>
        <end position="93"/>
    </location>
</feature>
<feature type="compositionally biased region" description="Basic and acidic residues" evidence="1">
    <location>
        <begin position="82"/>
        <end position="93"/>
    </location>
</feature>
<sequence length="93" mass="10362">MPAEPTTEQLEVAHQRMRALPRCGEWPATLAEALQDKTRAKLLRLLAQHPGPDVSPPVRTEGGARPRRTWRPPQHAAAPQFDPKRAASGERDE</sequence>
<name>A0A1A7GDQ1_9ZZZZ</name>
<accession>A0A1A7GDQ1</accession>
<organism evidence="2">
    <name type="scientific">biofilter metagenome</name>
    <dbReference type="NCBI Taxonomy" id="1070537"/>
    <lineage>
        <taxon>unclassified sequences</taxon>
        <taxon>metagenomes</taxon>
        <taxon>ecological metagenomes</taxon>
    </lineage>
</organism>